<reference evidence="1 2" key="1">
    <citation type="submission" date="2016-10" db="EMBL/GenBank/DDBJ databases">
        <authorList>
            <person name="de Groot N.N."/>
        </authorList>
    </citation>
    <scope>NUCLEOTIDE SEQUENCE [LARGE SCALE GENOMIC DNA]</scope>
    <source>
        <strain evidence="1 2">IBRC-M 10445</strain>
    </source>
</reference>
<dbReference type="Pfam" id="PF08803">
    <property type="entry name" value="ydhR"/>
    <property type="match status" value="1"/>
</dbReference>
<dbReference type="InterPro" id="IPR011008">
    <property type="entry name" value="Dimeric_a/b-barrel"/>
</dbReference>
<dbReference type="Proteomes" id="UP000199445">
    <property type="component" value="Unassembled WGS sequence"/>
</dbReference>
<evidence type="ECO:0000313" key="2">
    <source>
        <dbReference type="Proteomes" id="UP000199445"/>
    </source>
</evidence>
<proteinExistence type="predicted"/>
<organism evidence="1 2">
    <name type="scientific">Marinobacter persicus</name>
    <dbReference type="NCBI Taxonomy" id="930118"/>
    <lineage>
        <taxon>Bacteria</taxon>
        <taxon>Pseudomonadati</taxon>
        <taxon>Pseudomonadota</taxon>
        <taxon>Gammaproteobacteria</taxon>
        <taxon>Pseudomonadales</taxon>
        <taxon>Marinobacteraceae</taxon>
        <taxon>Marinobacter</taxon>
    </lineage>
</organism>
<dbReference type="RefSeq" id="WP_091700224.1">
    <property type="nucleotide sequence ID" value="NZ_BMYN01000010.1"/>
</dbReference>
<dbReference type="InterPro" id="IPR014910">
    <property type="entry name" value="YdhR"/>
</dbReference>
<dbReference type="EMBL" id="FOSC01000001">
    <property type="protein sequence ID" value="SFJ15492.1"/>
    <property type="molecule type" value="Genomic_DNA"/>
</dbReference>
<name>A0A1I3P275_9GAMM</name>
<accession>A0A1I3P275</accession>
<dbReference type="AlphaFoldDB" id="A0A1I3P275"/>
<dbReference type="Gene3D" id="3.30.70.100">
    <property type="match status" value="1"/>
</dbReference>
<gene>
    <name evidence="1" type="ORF">SAMN05216429_10157</name>
</gene>
<evidence type="ECO:0000313" key="1">
    <source>
        <dbReference type="EMBL" id="SFJ15492.1"/>
    </source>
</evidence>
<protein>
    <submittedName>
        <fullName evidence="1">Putative mono-oxygenase ydhR</fullName>
    </submittedName>
</protein>
<dbReference type="SUPFAM" id="SSF54909">
    <property type="entry name" value="Dimeric alpha+beta barrel"/>
    <property type="match status" value="1"/>
</dbReference>
<dbReference type="PANTHER" id="PTHR39169:SF1">
    <property type="entry name" value="MONOOXYGENASE YDHR-RELATED"/>
    <property type="match status" value="1"/>
</dbReference>
<dbReference type="OrthoDB" id="1440627at2"/>
<dbReference type="NCBIfam" id="NF008333">
    <property type="entry name" value="PRK11118.1"/>
    <property type="match status" value="1"/>
</dbReference>
<sequence>MKTLLQVDFPFTGPFGDDMAEAMKELAESITREPGFIWKIWTENPETNEAGGIYLFEDETSARAYLAMHTDRLKSFGVPEVNGKVFQVNEALSAIDFGPVSANH</sequence>
<keyword evidence="2" id="KW-1185">Reference proteome</keyword>
<dbReference type="PANTHER" id="PTHR39169">
    <property type="match status" value="1"/>
</dbReference>